<keyword evidence="4" id="KW-1185">Reference proteome</keyword>
<reference evidence="3 4" key="1">
    <citation type="submission" date="2024-04" db="EMBL/GenBank/DDBJ databases">
        <title>Tritrichomonas musculus Genome.</title>
        <authorList>
            <person name="Alves-Ferreira E."/>
            <person name="Grigg M."/>
            <person name="Lorenzi H."/>
            <person name="Galac M."/>
        </authorList>
    </citation>
    <scope>NUCLEOTIDE SEQUENCE [LARGE SCALE GENOMIC DNA]</scope>
    <source>
        <strain evidence="3 4">EAF2021</strain>
    </source>
</reference>
<name>A0ABR2HBJ6_9EUKA</name>
<feature type="compositionally biased region" description="Basic and acidic residues" evidence="1">
    <location>
        <begin position="112"/>
        <end position="124"/>
    </location>
</feature>
<comment type="caution">
    <text evidence="3">The sequence shown here is derived from an EMBL/GenBank/DDBJ whole genome shotgun (WGS) entry which is preliminary data.</text>
</comment>
<sequence length="256" mass="29837">MLKRETYMATLDKHIQMIKISEPKNIQTLKSRNHLLLIHKINQNEHLPNLKISEPKNIPNTNPRKIQYTKHNIPNIPITEPTDIPKSNPRNKKPTDIPNIPILPIPEPETNQDGHSKKQSIKNRENDQGFIIGYRGEAHVYEMLVKLIKEKKLKIVNWNALSTDENDPCVKTINGEIYHIKEDGDHYDLYAEDLNGEKYYFEVKSTNANHRNVELHQEQIKLAQNLNTPEEHHYVVCVLNVGTEPFAVFYKKDNNF</sequence>
<evidence type="ECO:0000259" key="2">
    <source>
        <dbReference type="Pfam" id="PF13020"/>
    </source>
</evidence>
<evidence type="ECO:0000313" key="3">
    <source>
        <dbReference type="EMBL" id="KAK8843817.1"/>
    </source>
</evidence>
<accession>A0ABR2HBJ6</accession>
<feature type="domain" description="Protein NO VEIN C-terminal" evidence="2">
    <location>
        <begin position="180"/>
        <end position="248"/>
    </location>
</feature>
<gene>
    <name evidence="3" type="ORF">M9Y10_024891</name>
</gene>
<feature type="region of interest" description="Disordered" evidence="1">
    <location>
        <begin position="74"/>
        <end position="124"/>
    </location>
</feature>
<evidence type="ECO:0000313" key="4">
    <source>
        <dbReference type="Proteomes" id="UP001470230"/>
    </source>
</evidence>
<dbReference type="InterPro" id="IPR024975">
    <property type="entry name" value="NOV_C"/>
</dbReference>
<dbReference type="EMBL" id="JAPFFF010000034">
    <property type="protein sequence ID" value="KAK8843817.1"/>
    <property type="molecule type" value="Genomic_DNA"/>
</dbReference>
<organism evidence="3 4">
    <name type="scientific">Tritrichomonas musculus</name>
    <dbReference type="NCBI Taxonomy" id="1915356"/>
    <lineage>
        <taxon>Eukaryota</taxon>
        <taxon>Metamonada</taxon>
        <taxon>Parabasalia</taxon>
        <taxon>Tritrichomonadida</taxon>
        <taxon>Tritrichomonadidae</taxon>
        <taxon>Tritrichomonas</taxon>
    </lineage>
</organism>
<dbReference type="Proteomes" id="UP001470230">
    <property type="component" value="Unassembled WGS sequence"/>
</dbReference>
<evidence type="ECO:0000256" key="1">
    <source>
        <dbReference type="SAM" id="MobiDB-lite"/>
    </source>
</evidence>
<protein>
    <recommendedName>
        <fullName evidence="2">Protein NO VEIN C-terminal domain-containing protein</fullName>
    </recommendedName>
</protein>
<proteinExistence type="predicted"/>
<dbReference type="Pfam" id="PF13020">
    <property type="entry name" value="NOV_C"/>
    <property type="match status" value="1"/>
</dbReference>